<keyword evidence="2" id="KW-0723">Serine/threonine-protein kinase</keyword>
<dbReference type="Gene3D" id="1.10.510.10">
    <property type="entry name" value="Transferase(Phosphotransferase) domain 1"/>
    <property type="match status" value="1"/>
</dbReference>
<organism evidence="8 9">
    <name type="scientific">Trichogramma kaykai</name>
    <dbReference type="NCBI Taxonomy" id="54128"/>
    <lineage>
        <taxon>Eukaryota</taxon>
        <taxon>Metazoa</taxon>
        <taxon>Ecdysozoa</taxon>
        <taxon>Arthropoda</taxon>
        <taxon>Hexapoda</taxon>
        <taxon>Insecta</taxon>
        <taxon>Pterygota</taxon>
        <taxon>Neoptera</taxon>
        <taxon>Endopterygota</taxon>
        <taxon>Hymenoptera</taxon>
        <taxon>Apocrita</taxon>
        <taxon>Proctotrupomorpha</taxon>
        <taxon>Chalcidoidea</taxon>
        <taxon>Trichogrammatidae</taxon>
        <taxon>Trichogramma</taxon>
    </lineage>
</organism>
<evidence type="ECO:0000256" key="1">
    <source>
        <dbReference type="ARBA" id="ARBA00004123"/>
    </source>
</evidence>
<evidence type="ECO:0000256" key="3">
    <source>
        <dbReference type="ARBA" id="ARBA00022679"/>
    </source>
</evidence>
<evidence type="ECO:0000259" key="7">
    <source>
        <dbReference type="PROSITE" id="PS50011"/>
    </source>
</evidence>
<comment type="subcellular location">
    <subcellularLocation>
        <location evidence="1">Nucleus</location>
    </subcellularLocation>
</comment>
<dbReference type="PROSITE" id="PS50011">
    <property type="entry name" value="PROTEIN_KINASE_DOM"/>
    <property type="match status" value="1"/>
</dbReference>
<evidence type="ECO:0000256" key="6">
    <source>
        <dbReference type="ARBA" id="ARBA00022840"/>
    </source>
</evidence>
<comment type="caution">
    <text evidence="8">The sequence shown here is derived from an EMBL/GenBank/DDBJ whole genome shotgun (WGS) entry which is preliminary data.</text>
</comment>
<evidence type="ECO:0000313" key="8">
    <source>
        <dbReference type="EMBL" id="KAL3393132.1"/>
    </source>
</evidence>
<dbReference type="AlphaFoldDB" id="A0ABD2WKW7"/>
<evidence type="ECO:0000256" key="5">
    <source>
        <dbReference type="ARBA" id="ARBA00022777"/>
    </source>
</evidence>
<keyword evidence="5" id="KW-0418">Kinase</keyword>
<dbReference type="GO" id="GO:0004674">
    <property type="term" value="F:protein serine/threonine kinase activity"/>
    <property type="evidence" value="ECO:0007669"/>
    <property type="project" value="UniProtKB-KW"/>
</dbReference>
<gene>
    <name evidence="8" type="ORF">TKK_012388</name>
</gene>
<dbReference type="GO" id="GO:0005634">
    <property type="term" value="C:nucleus"/>
    <property type="evidence" value="ECO:0007669"/>
    <property type="project" value="UniProtKB-SubCell"/>
</dbReference>
<keyword evidence="6" id="KW-0067">ATP-binding</keyword>
<evidence type="ECO:0000313" key="9">
    <source>
        <dbReference type="Proteomes" id="UP001627154"/>
    </source>
</evidence>
<reference evidence="8 9" key="1">
    <citation type="journal article" date="2024" name="bioRxiv">
        <title>A reference genome for Trichogramma kaykai: A tiny desert-dwelling parasitoid wasp with competing sex-ratio distorters.</title>
        <authorList>
            <person name="Culotta J."/>
            <person name="Lindsey A.R."/>
        </authorList>
    </citation>
    <scope>NUCLEOTIDE SEQUENCE [LARGE SCALE GENOMIC DNA]</scope>
    <source>
        <strain evidence="8 9">KSX58</strain>
    </source>
</reference>
<dbReference type="SUPFAM" id="SSF56112">
    <property type="entry name" value="Protein kinase-like (PK-like)"/>
    <property type="match status" value="1"/>
</dbReference>
<sequence length="246" mass="28298">MNSREKDEYPTRESNNGRFPFYYMVFEFCDRDLAGLLSNEEIEFERAEIKMIVEMLCDALHYIHANNVVHRDSKPANILMTIRDGVLKLADFGLIGHDVVQSAGTILLGERCYSGKKVDMWTLGRALDTRASAAGRERDAAAESRNSSLRLHRRGRLAREVKSLPLSKTIEPRKGLERTVLPELSLFIEDRSCLDLIDRLLVLNPKKRLDADQVYKHDYFFTEPWPCELKNLMQTITTSNFEKTNA</sequence>
<dbReference type="Pfam" id="PF00069">
    <property type="entry name" value="Pkinase"/>
    <property type="match status" value="1"/>
</dbReference>
<dbReference type="PANTHER" id="PTHR24056:SF233">
    <property type="entry name" value="CYCLIN-DEPENDENT KINASE 9"/>
    <property type="match status" value="1"/>
</dbReference>
<dbReference type="Proteomes" id="UP001627154">
    <property type="component" value="Unassembled WGS sequence"/>
</dbReference>
<dbReference type="PANTHER" id="PTHR24056">
    <property type="entry name" value="CELL DIVISION PROTEIN KINASE"/>
    <property type="match status" value="1"/>
</dbReference>
<dbReference type="GO" id="GO:0005524">
    <property type="term" value="F:ATP binding"/>
    <property type="evidence" value="ECO:0007669"/>
    <property type="project" value="UniProtKB-KW"/>
</dbReference>
<feature type="domain" description="Protein kinase" evidence="7">
    <location>
        <begin position="1"/>
        <end position="220"/>
    </location>
</feature>
<evidence type="ECO:0000256" key="2">
    <source>
        <dbReference type="ARBA" id="ARBA00022527"/>
    </source>
</evidence>
<keyword evidence="3" id="KW-0808">Transferase</keyword>
<dbReference type="InterPro" id="IPR050108">
    <property type="entry name" value="CDK"/>
</dbReference>
<dbReference type="InterPro" id="IPR000719">
    <property type="entry name" value="Prot_kinase_dom"/>
</dbReference>
<name>A0ABD2WKW7_9HYME</name>
<dbReference type="EMBL" id="JBJJXI010000100">
    <property type="protein sequence ID" value="KAL3393132.1"/>
    <property type="molecule type" value="Genomic_DNA"/>
</dbReference>
<dbReference type="InterPro" id="IPR011009">
    <property type="entry name" value="Kinase-like_dom_sf"/>
</dbReference>
<protein>
    <recommendedName>
        <fullName evidence="7">Protein kinase domain-containing protein</fullName>
    </recommendedName>
</protein>
<accession>A0ABD2WKW7</accession>
<keyword evidence="4" id="KW-0547">Nucleotide-binding</keyword>
<evidence type="ECO:0000256" key="4">
    <source>
        <dbReference type="ARBA" id="ARBA00022741"/>
    </source>
</evidence>
<keyword evidence="9" id="KW-1185">Reference proteome</keyword>
<proteinExistence type="predicted"/>
<dbReference type="SMART" id="SM00220">
    <property type="entry name" value="S_TKc"/>
    <property type="match status" value="1"/>
</dbReference>